<protein>
    <recommendedName>
        <fullName evidence="3">MACPF domain-containing protein</fullName>
    </recommendedName>
</protein>
<sequence length="541" mass="61592">MREVAFGDDPLTGMGGLPENVPEYLGTLVRDYLTLDPLLRPSIARAPDALHPYLPPTEQSITSRQVDTNIAVRDYLTVPDTFRPYLPPTEQSIAFRQIDTNFALGCQTPTPRVSDTEFDRLKMGHGITKHFEQAIKAAFTINSTRPPLFSSSKLKNDSEEYDYQTTLSKNFIKNHLDLSVVNAYANARPERPTDAPTQERSEVSLQKESLVPDESFVDSVKRALNEANNLDKLHQLQEVFEKYGYFFTKQIAIGGKVIHRSPNSGGIRQIHHVVRERKGGDTNLTSQTEWELSVLVSGPQQWDITRRQEMVPIWCMLDNPLAEEVGRIMKAQLAMNRVRSSDIILLKNVETASYISLPYNRVHELEKPVFTTSSPACNTWRLVPVSRSNHLEDGLDGEYLQCGGRYHIRLETNFFKSIEYLNADKGRSASTKPKGPVYTCGNPSSRDEWIIECTECSPRESSNLPGIDRELHKIHFVHKTDVIYLRHDDGYLASQSRRTGNANSRVFSFFRKKENRSEGLCEMLLLDNKICSDKMAWRIEH</sequence>
<gene>
    <name evidence="1" type="ORF">BC936DRAFT_149194</name>
</gene>
<reference evidence="1 2" key="1">
    <citation type="journal article" date="2018" name="New Phytol.">
        <title>Phylogenomics of Endogonaceae and evolution of mycorrhizas within Mucoromycota.</title>
        <authorList>
            <person name="Chang Y."/>
            <person name="Desiro A."/>
            <person name="Na H."/>
            <person name="Sandor L."/>
            <person name="Lipzen A."/>
            <person name="Clum A."/>
            <person name="Barry K."/>
            <person name="Grigoriev I.V."/>
            <person name="Martin F.M."/>
            <person name="Stajich J.E."/>
            <person name="Smith M.E."/>
            <person name="Bonito G."/>
            <person name="Spatafora J.W."/>
        </authorList>
    </citation>
    <scope>NUCLEOTIDE SEQUENCE [LARGE SCALE GENOMIC DNA]</scope>
    <source>
        <strain evidence="1 2">GMNB39</strain>
    </source>
</reference>
<dbReference type="OrthoDB" id="2380970at2759"/>
<name>A0A433D1D2_9FUNG</name>
<accession>A0A433D1D2</accession>
<proteinExistence type="predicted"/>
<comment type="caution">
    <text evidence="1">The sequence shown here is derived from an EMBL/GenBank/DDBJ whole genome shotgun (WGS) entry which is preliminary data.</text>
</comment>
<evidence type="ECO:0008006" key="3">
    <source>
        <dbReference type="Google" id="ProtNLM"/>
    </source>
</evidence>
<evidence type="ECO:0000313" key="1">
    <source>
        <dbReference type="EMBL" id="RUP44638.1"/>
    </source>
</evidence>
<organism evidence="1 2">
    <name type="scientific">Jimgerdemannia flammicorona</name>
    <dbReference type="NCBI Taxonomy" id="994334"/>
    <lineage>
        <taxon>Eukaryota</taxon>
        <taxon>Fungi</taxon>
        <taxon>Fungi incertae sedis</taxon>
        <taxon>Mucoromycota</taxon>
        <taxon>Mucoromycotina</taxon>
        <taxon>Endogonomycetes</taxon>
        <taxon>Endogonales</taxon>
        <taxon>Endogonaceae</taxon>
        <taxon>Jimgerdemannia</taxon>
    </lineage>
</organism>
<dbReference type="Proteomes" id="UP000268093">
    <property type="component" value="Unassembled WGS sequence"/>
</dbReference>
<evidence type="ECO:0000313" key="2">
    <source>
        <dbReference type="Proteomes" id="UP000268093"/>
    </source>
</evidence>
<dbReference type="AlphaFoldDB" id="A0A433D1D2"/>
<keyword evidence="2" id="KW-1185">Reference proteome</keyword>
<dbReference type="EMBL" id="RBNI01008574">
    <property type="protein sequence ID" value="RUP44638.1"/>
    <property type="molecule type" value="Genomic_DNA"/>
</dbReference>